<keyword evidence="4" id="KW-0067">ATP-binding</keyword>
<dbReference type="EMBL" id="BAABKQ010000001">
    <property type="protein sequence ID" value="GAA4818361.1"/>
    <property type="molecule type" value="Genomic_DNA"/>
</dbReference>
<dbReference type="SUPFAM" id="SSF52540">
    <property type="entry name" value="P-loop containing nucleoside triphosphate hydrolases"/>
    <property type="match status" value="1"/>
</dbReference>
<dbReference type="InterPro" id="IPR003439">
    <property type="entry name" value="ABC_transporter-like_ATP-bd"/>
</dbReference>
<dbReference type="Gene3D" id="3.40.50.300">
    <property type="entry name" value="P-loop containing nucleotide triphosphate hydrolases"/>
    <property type="match status" value="1"/>
</dbReference>
<evidence type="ECO:0000313" key="9">
    <source>
        <dbReference type="Proteomes" id="UP001500839"/>
    </source>
</evidence>
<keyword evidence="9" id="KW-1185">Reference proteome</keyword>
<gene>
    <name evidence="8" type="ORF">GCM10023353_26800</name>
</gene>
<evidence type="ECO:0000256" key="2">
    <source>
        <dbReference type="ARBA" id="ARBA00022448"/>
    </source>
</evidence>
<feature type="compositionally biased region" description="Basic residues" evidence="6">
    <location>
        <begin position="107"/>
        <end position="122"/>
    </location>
</feature>
<dbReference type="PANTHER" id="PTHR42711:SF17">
    <property type="entry name" value="ABC TRANSPORTER ATP-BINDING PROTEIN"/>
    <property type="match status" value="1"/>
</dbReference>
<evidence type="ECO:0000259" key="7">
    <source>
        <dbReference type="Pfam" id="PF00005"/>
    </source>
</evidence>
<dbReference type="InterPro" id="IPR027417">
    <property type="entry name" value="P-loop_NTPase"/>
</dbReference>
<comment type="caution">
    <text evidence="8">The sequence shown here is derived from an EMBL/GenBank/DDBJ whole genome shotgun (WGS) entry which is preliminary data.</text>
</comment>
<dbReference type="Pfam" id="PF00005">
    <property type="entry name" value="ABC_tran"/>
    <property type="match status" value="1"/>
</dbReference>
<sequence length="146" mass="15026">MVAVDGLSMTVRPGEIVAFLEPDGAGKSTTIDMLLGLLTPDAGEVRLFGGDPSAAVAAGRVAAVLQNGGLLRDVAVRETVELFASLFTSSRPVDEVMVLPPAARMVRRRGGDRRGGRAHAHRAGVGERGSFPGAAGPERRGGVGAR</sequence>
<evidence type="ECO:0000256" key="4">
    <source>
        <dbReference type="ARBA" id="ARBA00022840"/>
    </source>
</evidence>
<keyword evidence="2" id="KW-0813">Transport</keyword>
<dbReference type="Proteomes" id="UP001500839">
    <property type="component" value="Unassembled WGS sequence"/>
</dbReference>
<name>A0ABP9CWZ6_9ACTN</name>
<reference evidence="9" key="1">
    <citation type="journal article" date="2019" name="Int. J. Syst. Evol. Microbiol.">
        <title>The Global Catalogue of Microorganisms (GCM) 10K type strain sequencing project: providing services to taxonomists for standard genome sequencing and annotation.</title>
        <authorList>
            <consortium name="The Broad Institute Genomics Platform"/>
            <consortium name="The Broad Institute Genome Sequencing Center for Infectious Disease"/>
            <person name="Wu L."/>
            <person name="Ma J."/>
        </authorList>
    </citation>
    <scope>NUCLEOTIDE SEQUENCE [LARGE SCALE GENOMIC DNA]</scope>
    <source>
        <strain evidence="9">JCM 18542</strain>
    </source>
</reference>
<organism evidence="8 9">
    <name type="scientific">Tomitella cavernea</name>
    <dbReference type="NCBI Taxonomy" id="1387982"/>
    <lineage>
        <taxon>Bacteria</taxon>
        <taxon>Bacillati</taxon>
        <taxon>Actinomycetota</taxon>
        <taxon>Actinomycetes</taxon>
        <taxon>Mycobacteriales</taxon>
        <taxon>Tomitella</taxon>
    </lineage>
</organism>
<protein>
    <recommendedName>
        <fullName evidence="7">ABC transporter domain-containing protein</fullName>
    </recommendedName>
</protein>
<proteinExistence type="predicted"/>
<dbReference type="InterPro" id="IPR050763">
    <property type="entry name" value="ABC_transporter_ATP-binding"/>
</dbReference>
<evidence type="ECO:0000256" key="1">
    <source>
        <dbReference type="ARBA" id="ARBA00004202"/>
    </source>
</evidence>
<evidence type="ECO:0000256" key="3">
    <source>
        <dbReference type="ARBA" id="ARBA00022741"/>
    </source>
</evidence>
<feature type="domain" description="ABC transporter" evidence="7">
    <location>
        <begin position="5"/>
        <end position="91"/>
    </location>
</feature>
<feature type="region of interest" description="Disordered" evidence="6">
    <location>
        <begin position="107"/>
        <end position="146"/>
    </location>
</feature>
<accession>A0ABP9CWZ6</accession>
<feature type="compositionally biased region" description="Basic and acidic residues" evidence="6">
    <location>
        <begin position="137"/>
        <end position="146"/>
    </location>
</feature>
<evidence type="ECO:0000256" key="6">
    <source>
        <dbReference type="SAM" id="MobiDB-lite"/>
    </source>
</evidence>
<evidence type="ECO:0000313" key="8">
    <source>
        <dbReference type="EMBL" id="GAA4818361.1"/>
    </source>
</evidence>
<dbReference type="PANTHER" id="PTHR42711">
    <property type="entry name" value="ABC TRANSPORTER ATP-BINDING PROTEIN"/>
    <property type="match status" value="1"/>
</dbReference>
<comment type="subcellular location">
    <subcellularLocation>
        <location evidence="1">Cell membrane</location>
        <topology evidence="1">Peripheral membrane protein</topology>
    </subcellularLocation>
</comment>
<evidence type="ECO:0000256" key="5">
    <source>
        <dbReference type="ARBA" id="ARBA00023251"/>
    </source>
</evidence>
<keyword evidence="3" id="KW-0547">Nucleotide-binding</keyword>
<keyword evidence="5" id="KW-0046">Antibiotic resistance</keyword>